<dbReference type="InterPro" id="IPR043129">
    <property type="entry name" value="ATPase_NBD"/>
</dbReference>
<comment type="similarity">
    <text evidence="5 6">Belongs to the FtsA/MreB family.</text>
</comment>
<dbReference type="Proteomes" id="UP000188298">
    <property type="component" value="Chromosome"/>
</dbReference>
<evidence type="ECO:0000256" key="4">
    <source>
        <dbReference type="ARBA" id="ARBA00023306"/>
    </source>
</evidence>
<evidence type="ECO:0000256" key="3">
    <source>
        <dbReference type="ARBA" id="ARBA00023136"/>
    </source>
</evidence>
<evidence type="ECO:0000256" key="1">
    <source>
        <dbReference type="ARBA" id="ARBA00022475"/>
    </source>
</evidence>
<name>A0A1Q2LEF1_9HELI</name>
<evidence type="ECO:0000256" key="2">
    <source>
        <dbReference type="ARBA" id="ARBA00022618"/>
    </source>
</evidence>
<evidence type="ECO:0000256" key="7">
    <source>
        <dbReference type="SAM" id="MobiDB-lite"/>
    </source>
</evidence>
<dbReference type="GO" id="GO:0009898">
    <property type="term" value="C:cytoplasmic side of plasma membrane"/>
    <property type="evidence" value="ECO:0007669"/>
    <property type="project" value="UniProtKB-UniRule"/>
</dbReference>
<dbReference type="RefSeq" id="WP_077387952.1">
    <property type="nucleotide sequence ID" value="NZ_CP019645.1"/>
</dbReference>
<dbReference type="SUPFAM" id="SSF53067">
    <property type="entry name" value="Actin-like ATPase domain"/>
    <property type="match status" value="2"/>
</dbReference>
<keyword evidence="2 5" id="KW-0132">Cell division</keyword>
<evidence type="ECO:0000256" key="5">
    <source>
        <dbReference type="HAMAP-Rule" id="MF_02033"/>
    </source>
</evidence>
<accession>A0A1Q2LEF1</accession>
<protein>
    <recommendedName>
        <fullName evidence="5 6">Cell division protein FtsA</fullName>
    </recommendedName>
</protein>
<dbReference type="KEGG" id="hbl:XJ32_00295"/>
<dbReference type="EMBL" id="CP019645">
    <property type="protein sequence ID" value="AQQ58789.1"/>
    <property type="molecule type" value="Genomic_DNA"/>
</dbReference>
<dbReference type="Pfam" id="PF14450">
    <property type="entry name" value="FtsA"/>
    <property type="match status" value="1"/>
</dbReference>
<dbReference type="InterPro" id="IPR020823">
    <property type="entry name" value="Cell_div_FtsA"/>
</dbReference>
<dbReference type="PIRSF" id="PIRSF003101">
    <property type="entry name" value="FtsA"/>
    <property type="match status" value="1"/>
</dbReference>
<dbReference type="GO" id="GO:0032153">
    <property type="term" value="C:cell division site"/>
    <property type="evidence" value="ECO:0007669"/>
    <property type="project" value="UniProtKB-UniRule"/>
</dbReference>
<evidence type="ECO:0000313" key="10">
    <source>
        <dbReference type="Proteomes" id="UP000188298"/>
    </source>
</evidence>
<dbReference type="InterPro" id="IPR003494">
    <property type="entry name" value="SHS2_FtsA"/>
</dbReference>
<gene>
    <name evidence="5" type="primary">ftsA</name>
    <name evidence="9" type="ORF">XJ32_00295</name>
</gene>
<dbReference type="Gene3D" id="3.30.1490.110">
    <property type="match status" value="1"/>
</dbReference>
<dbReference type="SMART" id="SM00842">
    <property type="entry name" value="FtsA"/>
    <property type="match status" value="1"/>
</dbReference>
<keyword evidence="1 5" id="KW-1003">Cell membrane</keyword>
<organism evidence="9 10">
    <name type="scientific">Helicobacter bilis</name>
    <dbReference type="NCBI Taxonomy" id="37372"/>
    <lineage>
        <taxon>Bacteria</taxon>
        <taxon>Pseudomonadati</taxon>
        <taxon>Campylobacterota</taxon>
        <taxon>Epsilonproteobacteria</taxon>
        <taxon>Campylobacterales</taxon>
        <taxon>Helicobacteraceae</taxon>
        <taxon>Helicobacter</taxon>
    </lineage>
</organism>
<dbReference type="PANTHER" id="PTHR32432:SF4">
    <property type="entry name" value="CELL DIVISION PROTEIN FTSA"/>
    <property type="match status" value="1"/>
</dbReference>
<comment type="subunit">
    <text evidence="5">Self-interacts. Interacts with FtsZ.</text>
</comment>
<feature type="region of interest" description="Disordered" evidence="7">
    <location>
        <begin position="425"/>
        <end position="448"/>
    </location>
</feature>
<keyword evidence="4 5" id="KW-0131">Cell cycle</keyword>
<feature type="domain" description="SHS2" evidence="8">
    <location>
        <begin position="5"/>
        <end position="191"/>
    </location>
</feature>
<dbReference type="Pfam" id="PF02491">
    <property type="entry name" value="SHS2_FTSA"/>
    <property type="match status" value="1"/>
</dbReference>
<evidence type="ECO:0000259" key="8">
    <source>
        <dbReference type="SMART" id="SM00842"/>
    </source>
</evidence>
<keyword evidence="3 5" id="KW-0472">Membrane</keyword>
<dbReference type="AlphaFoldDB" id="A0A1Q2LEF1"/>
<dbReference type="CDD" id="cd24048">
    <property type="entry name" value="ASKHA_NBD_FtsA"/>
    <property type="match status" value="1"/>
</dbReference>
<dbReference type="GO" id="GO:0043093">
    <property type="term" value="P:FtsZ-dependent cytokinesis"/>
    <property type="evidence" value="ECO:0007669"/>
    <property type="project" value="UniProtKB-UniRule"/>
</dbReference>
<evidence type="ECO:0000256" key="6">
    <source>
        <dbReference type="PIRNR" id="PIRNR003101"/>
    </source>
</evidence>
<comment type="subcellular location">
    <subcellularLocation>
        <location evidence="5">Cell membrane</location>
        <topology evidence="5">Peripheral membrane protein</topology>
        <orientation evidence="5">Cytoplasmic side</orientation>
    </subcellularLocation>
    <text evidence="5">Localizes to the Z ring in an FtsZ-dependent manner. Targeted to the membrane through a conserved C-terminal amphipathic helix.</text>
</comment>
<reference evidence="9 10" key="1">
    <citation type="submission" date="2017-02" db="EMBL/GenBank/DDBJ databases">
        <title>Whole genome sequencing of Helicobacter bilis strain AAQJH.</title>
        <authorList>
            <person name="Conlan S."/>
            <person name="Thomas P.J."/>
            <person name="Mullikin J."/>
            <person name="Palmore T.N."/>
            <person name="Frank K.M."/>
            <person name="Segre J.A."/>
        </authorList>
    </citation>
    <scope>NUCLEOTIDE SEQUENCE [LARGE SCALE GENOMIC DNA]</scope>
    <source>
        <strain evidence="9 10">AAQJH</strain>
    </source>
</reference>
<dbReference type="HAMAP" id="MF_02033">
    <property type="entry name" value="FtsA"/>
    <property type="match status" value="1"/>
</dbReference>
<dbReference type="Gene3D" id="3.30.420.40">
    <property type="match status" value="2"/>
</dbReference>
<dbReference type="NCBIfam" id="TIGR01174">
    <property type="entry name" value="ftsA"/>
    <property type="match status" value="1"/>
</dbReference>
<comment type="function">
    <text evidence="5 6">Cell division protein that is involved in the assembly of the Z ring. May serve as a membrane anchor for the Z ring.</text>
</comment>
<evidence type="ECO:0000313" key="9">
    <source>
        <dbReference type="EMBL" id="AQQ58789.1"/>
    </source>
</evidence>
<dbReference type="PANTHER" id="PTHR32432">
    <property type="entry name" value="CELL DIVISION PROTEIN FTSA-RELATED"/>
    <property type="match status" value="1"/>
</dbReference>
<proteinExistence type="inferred from homology"/>
<dbReference type="InterPro" id="IPR050696">
    <property type="entry name" value="FtsA/MreB"/>
</dbReference>
<sequence length="461" mass="49895">MNKIILGVDVGSTKICSIIADVRGSDVQIIGAGTCKTQGVKKGAIVNIEQAGSAIRKSIHEAKLMAGVDVSKAIVSLSGAHTKSINVSGSANVMDREVNIDTINAALSFAVHNAGIPKDYSIVHVLPHHFRLNDKEHVEDPIGMTGSRLEVDTHIVTVQTASLENLKKAIRLAGVEIENIVLASYAASIAVLHEDEKDLGVACIDMGAQTCELMVYDGNSMCYNDFLGVGSNHISSDMARFLNTPLKVAEEIKIKFGNLLPSAEEQGRVLEIPRIGNNEETIDVPLRDIYCVMGDRVKETLRILSDSIGTSGLKKQITGVVLTGGMANLKGMREFASAAFSPLSVRLARPTEIDGLFDNLKDSSSSVVVGLILYGAGNFTNYEKDSQNNIRSRHNALNMVESDYETQTQTMQTDSNFQIDLRDLDQPNADGLENQAGNTSSSQDEKPSFLQRIKAWSKDLF</sequence>